<dbReference type="Gene3D" id="3.10.450.50">
    <property type="match status" value="1"/>
</dbReference>
<comment type="caution">
    <text evidence="1">The sequence shown here is derived from an EMBL/GenBank/DDBJ whole genome shotgun (WGS) entry which is preliminary data.</text>
</comment>
<accession>A0A844D916</accession>
<dbReference type="PANTHER" id="PTHR33747:SF1">
    <property type="entry name" value="ADENYLATE CYCLASE-ASSOCIATED CAP C-TERMINAL DOMAIN-CONTAINING PROTEIN"/>
    <property type="match status" value="1"/>
</dbReference>
<proteinExistence type="predicted"/>
<gene>
    <name evidence="1" type="ORF">GJ698_06580</name>
</gene>
<organism evidence="1 2">
    <name type="scientific">Duganella aquatilis</name>
    <dbReference type="NCBI Taxonomy" id="2666082"/>
    <lineage>
        <taxon>Bacteria</taxon>
        <taxon>Pseudomonadati</taxon>
        <taxon>Pseudomonadota</taxon>
        <taxon>Betaproteobacteria</taxon>
        <taxon>Burkholderiales</taxon>
        <taxon>Oxalobacteraceae</taxon>
        <taxon>Telluria group</taxon>
        <taxon>Duganella</taxon>
    </lineage>
</organism>
<dbReference type="Proteomes" id="UP000439986">
    <property type="component" value="Unassembled WGS sequence"/>
</dbReference>
<dbReference type="AlphaFoldDB" id="A0A844D916"/>
<dbReference type="InterPro" id="IPR004027">
    <property type="entry name" value="SEC_C_motif"/>
</dbReference>
<evidence type="ECO:0000313" key="2">
    <source>
        <dbReference type="Proteomes" id="UP000439986"/>
    </source>
</evidence>
<protein>
    <submittedName>
        <fullName evidence="1">Preprotein translocase</fullName>
    </submittedName>
</protein>
<reference evidence="1 2" key="1">
    <citation type="submission" date="2019-11" db="EMBL/GenBank/DDBJ databases">
        <title>Novel species isolated from a subtropical stream in China.</title>
        <authorList>
            <person name="Lu H."/>
        </authorList>
    </citation>
    <scope>NUCLEOTIDE SEQUENCE [LARGE SCALE GENOMIC DNA]</scope>
    <source>
        <strain evidence="1 2">FT26W</strain>
    </source>
</reference>
<keyword evidence="2" id="KW-1185">Reference proteome</keyword>
<evidence type="ECO:0000313" key="1">
    <source>
        <dbReference type="EMBL" id="MRW83759.1"/>
    </source>
</evidence>
<dbReference type="EMBL" id="WKJL01000003">
    <property type="protein sequence ID" value="MRW83759.1"/>
    <property type="molecule type" value="Genomic_DNA"/>
</dbReference>
<sequence>MKKPREESQILEELTSLATSPGYAHAVAHICNRDNVILIKGKLKPSDMNWLFNGERLIRTEIMTILGVMAKKPLDLSPQEPKVVERYVKQTDSLMRELHDAMSYPMFASLFNAMKAGIEPQTPWHGPGMREPIFYGTESAYAFQYRDFVPEKFGQDDAWLLKSKGFTSSQARIIAKTMCSLIDEKGTRLLSDARETNTPPETWLPAFEFSVDEVAFRSRVSKDVVEAFFRAFAFVGDNPGFREVGDFNEVAARPLLPTDRGTVLLFSHYAICEALYESPFFWMWDDKSYRQTASTHRGIFTEQFAARRLARVFGAGHVHVNVNLHRGKDIVGEADVLVIYGDRLIIVQAKAKKLTIAARKGNDNQLKADFAAAIQDSYDQGWTCANEMLAGGCRLVDDKDKEVQLPASIKEVFLFSLVSEHYPALAFQASQSLKSQTTDVIRAPFVMDVFLLDTLTEMLATPLRLLGYVKLRVAVSDKLMSGHELTVLGYHLKKNLWLDDKYDTVILEDSVAQDLDAAMLVRRENLPGDATPEGILTRMRGTRYESLIEEIEARADPATLELGFHLLSMSEDSCKNVHRILETITRQTKLDGKRHDVTLASSAPPGGVSFHCNPTPSSEAIAVLEAHCTKRKYKERAAQWFGVSVSPSGQVQFGVTLDFPWEASKEMEMLTADMKPGAKVRDVLPVHAQAVKHMKLGRNDPCSCGSGLKYKRCCLSEPRAFGRS</sequence>
<dbReference type="Pfam" id="PF02810">
    <property type="entry name" value="SEC-C"/>
    <property type="match status" value="1"/>
</dbReference>
<dbReference type="RefSeq" id="WP_154356818.1">
    <property type="nucleotide sequence ID" value="NZ_WKJL01000003.1"/>
</dbReference>
<dbReference type="SUPFAM" id="SSF103642">
    <property type="entry name" value="Sec-C motif"/>
    <property type="match status" value="1"/>
</dbReference>
<name>A0A844D916_9BURK</name>
<dbReference type="PANTHER" id="PTHR33747">
    <property type="entry name" value="UPF0225 PROTEIN SCO1677"/>
    <property type="match status" value="1"/>
</dbReference>